<dbReference type="InterPro" id="IPR029063">
    <property type="entry name" value="SAM-dependent_MTases_sf"/>
</dbReference>
<accession>A0A895YEQ6</accession>
<dbReference type="PANTHER" id="PTHR37524:SF2">
    <property type="entry name" value="RIBOSOMAL RNA METHYLTRANSFERASE FTSJ DOMAIN-CONTAINING PROTEIN"/>
    <property type="match status" value="1"/>
</dbReference>
<name>A0A895YEQ6_9ACTN</name>
<dbReference type="InterPro" id="IPR002877">
    <property type="entry name" value="RNA_MeTrfase_FtsJ_dom"/>
</dbReference>
<dbReference type="GO" id="GO:0032259">
    <property type="term" value="P:methylation"/>
    <property type="evidence" value="ECO:0007669"/>
    <property type="project" value="InterPro"/>
</dbReference>
<protein>
    <recommendedName>
        <fullName evidence="1">Ribosomal RNA methyltransferase FtsJ domain-containing protein</fullName>
    </recommendedName>
</protein>
<proteinExistence type="predicted"/>
<reference evidence="2" key="1">
    <citation type="submission" date="2021-02" db="EMBL/GenBank/DDBJ databases">
        <title>Natrosporangium hydrolyticum gen. nov., sp. nov, a haloalkaliphilic actinobacterium from a soda solonchak soil.</title>
        <authorList>
            <person name="Sorokin D.Y."/>
            <person name="Khijniak T.V."/>
            <person name="Zakharycheva A.P."/>
            <person name="Boueva O.V."/>
            <person name="Ariskina E.V."/>
            <person name="Hahnke R.L."/>
            <person name="Bunk B."/>
            <person name="Sproer C."/>
            <person name="Schumann P."/>
            <person name="Evtushenko L.I."/>
            <person name="Kublanov I.V."/>
        </authorList>
    </citation>
    <scope>NUCLEOTIDE SEQUENCE</scope>
    <source>
        <strain evidence="2">DSM 106523</strain>
    </source>
</reference>
<dbReference type="AlphaFoldDB" id="A0A895YEQ6"/>
<dbReference type="EMBL" id="CP070499">
    <property type="protein sequence ID" value="QSB13016.1"/>
    <property type="molecule type" value="Genomic_DNA"/>
</dbReference>
<dbReference type="KEGG" id="nhy:JQS43_15290"/>
<keyword evidence="3" id="KW-1185">Reference proteome</keyword>
<evidence type="ECO:0000259" key="1">
    <source>
        <dbReference type="Pfam" id="PF01728"/>
    </source>
</evidence>
<dbReference type="RefSeq" id="WP_239675074.1">
    <property type="nucleotide sequence ID" value="NZ_CP070499.1"/>
</dbReference>
<dbReference type="PANTHER" id="PTHR37524">
    <property type="entry name" value="RIBOSOMAL RNA LARGE SUBUNIT METHYLTRANSFERASE M"/>
    <property type="match status" value="1"/>
</dbReference>
<evidence type="ECO:0000313" key="3">
    <source>
        <dbReference type="Proteomes" id="UP000662857"/>
    </source>
</evidence>
<sequence length="352" mass="37355">MPGTGRVMFSAAAESFRPAVAELRAAFGPALPVTRLGADLGVIAAADPTVEQVAAACRDRPLVCVRHLSVERARLTGPASHDLDAVAAAAVAEAAATKAAAGAEQPAGDEVSVQVWFSGEPRVGYGVRDLGSRVSQALTTAGYRVRRSGAAHVLSCCVSDEGVSIGVNRLADSLADWPGGRVRLARGPDQVSRAEFKLEELCQLVPAAVPTTGRAVDLGASPGGWTRILRRRGLTVHAVDPGDLDPRVAADPGVTHVRTTAGEFFRRTDLRFDLAANDMRMDPVRSCQVMRDLAPRLRPGAAVIVTLKTGARAPHRAVPDCLSVLRERYTVEFARQLHHNRGEVTVLARLPR</sequence>
<dbReference type="Proteomes" id="UP000662857">
    <property type="component" value="Chromosome"/>
</dbReference>
<dbReference type="Pfam" id="PF01728">
    <property type="entry name" value="FtsJ"/>
    <property type="match status" value="1"/>
</dbReference>
<evidence type="ECO:0000313" key="2">
    <source>
        <dbReference type="EMBL" id="QSB13016.1"/>
    </source>
</evidence>
<organism evidence="2 3">
    <name type="scientific">Natronosporangium hydrolyticum</name>
    <dbReference type="NCBI Taxonomy" id="2811111"/>
    <lineage>
        <taxon>Bacteria</taxon>
        <taxon>Bacillati</taxon>
        <taxon>Actinomycetota</taxon>
        <taxon>Actinomycetes</taxon>
        <taxon>Micromonosporales</taxon>
        <taxon>Micromonosporaceae</taxon>
        <taxon>Natronosporangium</taxon>
    </lineage>
</organism>
<dbReference type="SUPFAM" id="SSF53335">
    <property type="entry name" value="S-adenosyl-L-methionine-dependent methyltransferases"/>
    <property type="match status" value="1"/>
</dbReference>
<dbReference type="GO" id="GO:0008168">
    <property type="term" value="F:methyltransferase activity"/>
    <property type="evidence" value="ECO:0007669"/>
    <property type="project" value="InterPro"/>
</dbReference>
<feature type="domain" description="Ribosomal RNA methyltransferase FtsJ" evidence="1">
    <location>
        <begin position="191"/>
        <end position="280"/>
    </location>
</feature>
<dbReference type="Gene3D" id="3.40.50.150">
    <property type="entry name" value="Vaccinia Virus protein VP39"/>
    <property type="match status" value="1"/>
</dbReference>
<gene>
    <name evidence="2" type="ORF">JQS43_15290</name>
</gene>